<dbReference type="RefSeq" id="WP_348386860.1">
    <property type="nucleotide sequence ID" value="NZ_CP134146.1"/>
</dbReference>
<keyword evidence="2" id="KW-1185">Reference proteome</keyword>
<name>A0ABY9TGY9_9GAMM</name>
<sequence length="150" mass="17575">MYSLSDLSTINEQLVPLKELADKELRSIIGLSGMVYTPHIDTYNEIAIKRAVILRDLKSNNVIPVSDIETITAQLDVLFKKAKNRDTVEHKKCKYQRRFAPLKLSKSGKIVRTWAKFWLKLDAKDKVNKEWEIQVKEIWPEYFLIRARDI</sequence>
<proteinExistence type="predicted"/>
<protein>
    <submittedName>
        <fullName evidence="1">Uncharacterized protein</fullName>
    </submittedName>
</protein>
<gene>
    <name evidence="1" type="ORF">RI845_14385</name>
</gene>
<evidence type="ECO:0000313" key="1">
    <source>
        <dbReference type="EMBL" id="WNC67701.1"/>
    </source>
</evidence>
<reference evidence="2" key="1">
    <citation type="submission" date="2023-09" db="EMBL/GenBank/DDBJ databases">
        <authorList>
            <person name="Li S."/>
            <person name="Li X."/>
            <person name="Zhang C."/>
            <person name="Zhao Z."/>
        </authorList>
    </citation>
    <scope>NUCLEOTIDE SEQUENCE [LARGE SCALE GENOMIC DNA]</scope>
    <source>
        <strain evidence="2">SQ345</strain>
    </source>
</reference>
<accession>A0ABY9TGY9</accession>
<dbReference type="Proteomes" id="UP001248581">
    <property type="component" value="Chromosome"/>
</dbReference>
<evidence type="ECO:0000313" key="2">
    <source>
        <dbReference type="Proteomes" id="UP001248581"/>
    </source>
</evidence>
<organism evidence="1 2">
    <name type="scientific">Thalassotalea nanhaiensis</name>
    <dbReference type="NCBI Taxonomy" id="3065648"/>
    <lineage>
        <taxon>Bacteria</taxon>
        <taxon>Pseudomonadati</taxon>
        <taxon>Pseudomonadota</taxon>
        <taxon>Gammaproteobacteria</taxon>
        <taxon>Alteromonadales</taxon>
        <taxon>Colwelliaceae</taxon>
        <taxon>Thalassotalea</taxon>
    </lineage>
</organism>
<dbReference type="EMBL" id="CP134146">
    <property type="protein sequence ID" value="WNC67701.1"/>
    <property type="molecule type" value="Genomic_DNA"/>
</dbReference>